<name>A0A166PQK1_9AGAM</name>
<reference evidence="5 6" key="1">
    <citation type="journal article" date="2016" name="Mol. Biol. Evol.">
        <title>Comparative Genomics of Early-Diverging Mushroom-Forming Fungi Provides Insights into the Origins of Lignocellulose Decay Capabilities.</title>
        <authorList>
            <person name="Nagy L.G."/>
            <person name="Riley R."/>
            <person name="Tritt A."/>
            <person name="Adam C."/>
            <person name="Daum C."/>
            <person name="Floudas D."/>
            <person name="Sun H."/>
            <person name="Yadav J.S."/>
            <person name="Pangilinan J."/>
            <person name="Larsson K.H."/>
            <person name="Matsuura K."/>
            <person name="Barry K."/>
            <person name="Labutti K."/>
            <person name="Kuo R."/>
            <person name="Ohm R.A."/>
            <person name="Bhattacharya S.S."/>
            <person name="Shirouzu T."/>
            <person name="Yoshinaga Y."/>
            <person name="Martin F.M."/>
            <person name="Grigoriev I.V."/>
            <person name="Hibbett D.S."/>
        </authorList>
    </citation>
    <scope>NUCLEOTIDE SEQUENCE [LARGE SCALE GENOMIC DNA]</scope>
    <source>
        <strain evidence="5 6">CBS 109695</strain>
    </source>
</reference>
<dbReference type="InterPro" id="IPR050475">
    <property type="entry name" value="Prenyltransferase_related"/>
</dbReference>
<evidence type="ECO:0000256" key="4">
    <source>
        <dbReference type="ARBA" id="ARBA00023136"/>
    </source>
</evidence>
<gene>
    <name evidence="5" type="ORF">FIBSPDRAFT_949516</name>
</gene>
<keyword evidence="6" id="KW-1185">Reference proteome</keyword>
<dbReference type="Gene3D" id="1.10.357.140">
    <property type="entry name" value="UbiA prenyltransferase"/>
    <property type="match status" value="1"/>
</dbReference>
<evidence type="ECO:0000313" key="6">
    <source>
        <dbReference type="Proteomes" id="UP000076532"/>
    </source>
</evidence>
<dbReference type="InterPro" id="IPR000537">
    <property type="entry name" value="UbiA_prenyltransferase"/>
</dbReference>
<evidence type="ECO:0008006" key="7">
    <source>
        <dbReference type="Google" id="ProtNLM"/>
    </source>
</evidence>
<dbReference type="PANTHER" id="PTHR42723">
    <property type="entry name" value="CHLOROPHYLL SYNTHASE"/>
    <property type="match status" value="1"/>
</dbReference>
<keyword evidence="3" id="KW-1133">Transmembrane helix</keyword>
<evidence type="ECO:0000256" key="1">
    <source>
        <dbReference type="ARBA" id="ARBA00004141"/>
    </source>
</evidence>
<protein>
    <recommendedName>
        <fullName evidence="7">UbiA prenyltransferase</fullName>
    </recommendedName>
</protein>
<evidence type="ECO:0000256" key="3">
    <source>
        <dbReference type="ARBA" id="ARBA00022989"/>
    </source>
</evidence>
<dbReference type="GO" id="GO:0016020">
    <property type="term" value="C:membrane"/>
    <property type="evidence" value="ECO:0007669"/>
    <property type="project" value="UniProtKB-SubCell"/>
</dbReference>
<proteinExistence type="predicted"/>
<dbReference type="AlphaFoldDB" id="A0A166PQK1"/>
<dbReference type="Proteomes" id="UP000076532">
    <property type="component" value="Unassembled WGS sequence"/>
</dbReference>
<evidence type="ECO:0000313" key="5">
    <source>
        <dbReference type="EMBL" id="KZP26340.1"/>
    </source>
</evidence>
<keyword evidence="4" id="KW-0472">Membrane</keyword>
<dbReference type="GO" id="GO:0016765">
    <property type="term" value="F:transferase activity, transferring alkyl or aryl (other than methyl) groups"/>
    <property type="evidence" value="ECO:0007669"/>
    <property type="project" value="InterPro"/>
</dbReference>
<sequence>MSAQLRPRLPSSAPTFAGVDMHRSVRKSVSVISSSVTPHFNAIRAGAWYLSLFVQHWSNTFYLMCKSDIKTIFFPIASGRHTLCRSPVYSLHHFLHGLAWIAVHQLQCNVSNQCSTGEEDSINRPWRPLPAGLITNKQMMVLRWALPPLCIALSASYGWDVAAASAGLTATTIIYDECSLAGHWIGKNACNIAGYVTFELGATKIMGETSTLDAVAIHAICCSAFIIFTTIQSQDFSDVEGDASIGRVTFPIYAPEGSRIATLIAMILWSVYMAVTYELGPVVSILFCALGTYVGYRYYTMRSVEEDKASYRIYNMWLFAVHLLPSQSRWSALNI</sequence>
<dbReference type="PANTHER" id="PTHR42723:SF1">
    <property type="entry name" value="CHLOROPHYLL SYNTHASE, CHLOROPLASTIC"/>
    <property type="match status" value="1"/>
</dbReference>
<dbReference type="CDD" id="cd13965">
    <property type="entry name" value="PT_UbiA_3"/>
    <property type="match status" value="1"/>
</dbReference>
<dbReference type="OrthoDB" id="434972at2759"/>
<dbReference type="EMBL" id="KV417515">
    <property type="protein sequence ID" value="KZP26340.1"/>
    <property type="molecule type" value="Genomic_DNA"/>
</dbReference>
<dbReference type="STRING" id="436010.A0A166PQK1"/>
<dbReference type="Pfam" id="PF01040">
    <property type="entry name" value="UbiA"/>
    <property type="match status" value="1"/>
</dbReference>
<comment type="subcellular location">
    <subcellularLocation>
        <location evidence="1">Membrane</location>
        <topology evidence="1">Multi-pass membrane protein</topology>
    </subcellularLocation>
</comment>
<evidence type="ECO:0000256" key="2">
    <source>
        <dbReference type="ARBA" id="ARBA00022692"/>
    </source>
</evidence>
<organism evidence="5 6">
    <name type="scientific">Athelia psychrophila</name>
    <dbReference type="NCBI Taxonomy" id="1759441"/>
    <lineage>
        <taxon>Eukaryota</taxon>
        <taxon>Fungi</taxon>
        <taxon>Dikarya</taxon>
        <taxon>Basidiomycota</taxon>
        <taxon>Agaricomycotina</taxon>
        <taxon>Agaricomycetes</taxon>
        <taxon>Agaricomycetidae</taxon>
        <taxon>Atheliales</taxon>
        <taxon>Atheliaceae</taxon>
        <taxon>Athelia</taxon>
    </lineage>
</organism>
<dbReference type="InterPro" id="IPR044878">
    <property type="entry name" value="UbiA_sf"/>
</dbReference>
<keyword evidence="2" id="KW-0812">Transmembrane</keyword>
<accession>A0A166PQK1</accession>